<dbReference type="Gene3D" id="4.10.240.10">
    <property type="entry name" value="Zn(2)-C6 fungal-type DNA-binding domain"/>
    <property type="match status" value="1"/>
</dbReference>
<dbReference type="SMART" id="SM00355">
    <property type="entry name" value="ZnF_C2H2"/>
    <property type="match status" value="2"/>
</dbReference>
<dbReference type="PROSITE" id="PS50157">
    <property type="entry name" value="ZINC_FINGER_C2H2_2"/>
    <property type="match status" value="1"/>
</dbReference>
<dbReference type="Pfam" id="PF00096">
    <property type="entry name" value="zf-C2H2"/>
    <property type="match status" value="1"/>
</dbReference>
<evidence type="ECO:0000313" key="10">
    <source>
        <dbReference type="EMBL" id="KAH7061237.1"/>
    </source>
</evidence>
<sequence>MRPSDPASAAAEYKCTRCSKTYATSSHLRRHEATHTGNRSSNCPLCNRAFARSDVARRHVKACAIKQNRPLPPQRRRGTPRQACDNCARAKIACDRSPVCSSCRSHSLTCSYNRINRPDSAFSAPPLDNSGRSDSEKLSVSFLLSFTDPRTPASSDLIVSQSLLEPLSSHASTSDYFVLQDDEVVPEGYLNGCNGLLSKFSLGFWDEDDGASAAECRPQPQAEPCLSALTKRAEELISELASFHHKLCQFDPPNAPFFDRMQARQVFTATNLKKLIYASFIPFSRHLALLHWPSFDPGTVALPLVLAVFMLGSVFSVPTDDALSARQFLNISEEYIFRASSLQSLIRGESQLATFRYQIMLEHVQAALLICSTQLSPNNRQTRRRIRMQRHPVAVAAVRSLLSIKMERPAHSQSAYSEWQAFLVSELRVRLLYVAFVNDAMLTMHFNHAPLITLTELNGPLPCVDALFEAENAKVYSNIRAEAAAAGNPPSSLAALVELLMKDNWTPADDIKLEGLTIRHLMGAVAALNTTLFALRSNNCLGLNTNSISRALTRWKVAWDAALSRTTTDFPAVGFMRHADAFWWLATSKLKVFATNQESKYRYLADMTPRDDVEDIHAFIQGLVGIEQPAI</sequence>
<dbReference type="Pfam" id="PF04082">
    <property type="entry name" value="Fungal_trans"/>
    <property type="match status" value="1"/>
</dbReference>
<evidence type="ECO:0000256" key="6">
    <source>
        <dbReference type="ARBA" id="ARBA00023242"/>
    </source>
</evidence>
<dbReference type="PROSITE" id="PS00028">
    <property type="entry name" value="ZINC_FINGER_C2H2_1"/>
    <property type="match status" value="1"/>
</dbReference>
<protein>
    <recommendedName>
        <fullName evidence="12">Zn(2)-C6 fungal-type domain-containing protein</fullName>
    </recommendedName>
</protein>
<evidence type="ECO:0000256" key="2">
    <source>
        <dbReference type="ARBA" id="ARBA00022723"/>
    </source>
</evidence>
<evidence type="ECO:0000256" key="4">
    <source>
        <dbReference type="ARBA" id="ARBA00022771"/>
    </source>
</evidence>
<dbReference type="SUPFAM" id="SSF57701">
    <property type="entry name" value="Zn2/Cys6 DNA-binding domain"/>
    <property type="match status" value="1"/>
</dbReference>
<name>A0ABQ8GNU4_9PEZI</name>
<keyword evidence="4 7" id="KW-0863">Zinc-finger</keyword>
<feature type="domain" description="C2H2-type" evidence="9">
    <location>
        <begin position="13"/>
        <end position="40"/>
    </location>
</feature>
<organism evidence="10 11">
    <name type="scientific">Macrophomina phaseolina</name>
    <dbReference type="NCBI Taxonomy" id="35725"/>
    <lineage>
        <taxon>Eukaryota</taxon>
        <taxon>Fungi</taxon>
        <taxon>Dikarya</taxon>
        <taxon>Ascomycota</taxon>
        <taxon>Pezizomycotina</taxon>
        <taxon>Dothideomycetes</taxon>
        <taxon>Dothideomycetes incertae sedis</taxon>
        <taxon>Botryosphaeriales</taxon>
        <taxon>Botryosphaeriaceae</taxon>
        <taxon>Macrophomina</taxon>
    </lineage>
</organism>
<dbReference type="SMART" id="SM00066">
    <property type="entry name" value="GAL4"/>
    <property type="match status" value="1"/>
</dbReference>
<comment type="caution">
    <text evidence="10">The sequence shown here is derived from an EMBL/GenBank/DDBJ whole genome shotgun (WGS) entry which is preliminary data.</text>
</comment>
<dbReference type="CDD" id="cd12148">
    <property type="entry name" value="fungal_TF_MHR"/>
    <property type="match status" value="1"/>
</dbReference>
<feature type="domain" description="Zn(2)-C6 fungal-type" evidence="8">
    <location>
        <begin position="83"/>
        <end position="112"/>
    </location>
</feature>
<dbReference type="InterPro" id="IPR007219">
    <property type="entry name" value="XnlR_reg_dom"/>
</dbReference>
<dbReference type="Pfam" id="PF00172">
    <property type="entry name" value="Zn_clus"/>
    <property type="match status" value="1"/>
</dbReference>
<evidence type="ECO:0000256" key="7">
    <source>
        <dbReference type="PROSITE-ProRule" id="PRU00042"/>
    </source>
</evidence>
<dbReference type="Gene3D" id="3.30.160.60">
    <property type="entry name" value="Classic Zinc Finger"/>
    <property type="match status" value="1"/>
</dbReference>
<keyword evidence="2" id="KW-0479">Metal-binding</keyword>
<dbReference type="InterPro" id="IPR036236">
    <property type="entry name" value="Znf_C2H2_sf"/>
</dbReference>
<dbReference type="EMBL" id="JAGTJR010000004">
    <property type="protein sequence ID" value="KAH7061237.1"/>
    <property type="molecule type" value="Genomic_DNA"/>
</dbReference>
<evidence type="ECO:0000313" key="11">
    <source>
        <dbReference type="Proteomes" id="UP000774617"/>
    </source>
</evidence>
<dbReference type="Proteomes" id="UP000774617">
    <property type="component" value="Unassembled WGS sequence"/>
</dbReference>
<keyword evidence="11" id="KW-1185">Reference proteome</keyword>
<evidence type="ECO:0000256" key="1">
    <source>
        <dbReference type="ARBA" id="ARBA00004123"/>
    </source>
</evidence>
<accession>A0ABQ8GNU4</accession>
<dbReference type="InterPro" id="IPR001138">
    <property type="entry name" value="Zn2Cys6_DnaBD"/>
</dbReference>
<dbReference type="InterPro" id="IPR036864">
    <property type="entry name" value="Zn2-C6_fun-type_DNA-bd_sf"/>
</dbReference>
<dbReference type="PANTHER" id="PTHR40626:SF1">
    <property type="entry name" value="TRANSCRIPTION FACTOR WITH C2H2 AND ZN(2)-CYS(6) DNA BINDING DOMAIN (EUROFUNG)"/>
    <property type="match status" value="1"/>
</dbReference>
<dbReference type="PROSITE" id="PS50048">
    <property type="entry name" value="ZN2_CY6_FUNGAL_2"/>
    <property type="match status" value="1"/>
</dbReference>
<evidence type="ECO:0000259" key="9">
    <source>
        <dbReference type="PROSITE" id="PS50157"/>
    </source>
</evidence>
<keyword evidence="5" id="KW-0862">Zinc</keyword>
<gene>
    <name evidence="10" type="ORF">B0J12DRAFT_724849</name>
</gene>
<proteinExistence type="predicted"/>
<keyword evidence="3" id="KW-0677">Repeat</keyword>
<comment type="subcellular location">
    <subcellularLocation>
        <location evidence="1">Nucleus</location>
    </subcellularLocation>
</comment>
<reference evidence="10 11" key="1">
    <citation type="journal article" date="2021" name="Nat. Commun.">
        <title>Genetic determinants of endophytism in the Arabidopsis root mycobiome.</title>
        <authorList>
            <person name="Mesny F."/>
            <person name="Miyauchi S."/>
            <person name="Thiergart T."/>
            <person name="Pickel B."/>
            <person name="Atanasova L."/>
            <person name="Karlsson M."/>
            <person name="Huettel B."/>
            <person name="Barry K.W."/>
            <person name="Haridas S."/>
            <person name="Chen C."/>
            <person name="Bauer D."/>
            <person name="Andreopoulos W."/>
            <person name="Pangilinan J."/>
            <person name="LaButti K."/>
            <person name="Riley R."/>
            <person name="Lipzen A."/>
            <person name="Clum A."/>
            <person name="Drula E."/>
            <person name="Henrissat B."/>
            <person name="Kohler A."/>
            <person name="Grigoriev I.V."/>
            <person name="Martin F.M."/>
            <person name="Hacquard S."/>
        </authorList>
    </citation>
    <scope>NUCLEOTIDE SEQUENCE [LARGE SCALE GENOMIC DNA]</scope>
    <source>
        <strain evidence="10 11">MPI-SDFR-AT-0080</strain>
    </source>
</reference>
<keyword evidence="6" id="KW-0539">Nucleus</keyword>
<dbReference type="PANTHER" id="PTHR40626">
    <property type="entry name" value="MIP31509P"/>
    <property type="match status" value="1"/>
</dbReference>
<dbReference type="SUPFAM" id="SSF57667">
    <property type="entry name" value="beta-beta-alpha zinc fingers"/>
    <property type="match status" value="1"/>
</dbReference>
<dbReference type="InterPro" id="IPR051059">
    <property type="entry name" value="VerF-like"/>
</dbReference>
<dbReference type="InterPro" id="IPR013087">
    <property type="entry name" value="Znf_C2H2_type"/>
</dbReference>
<evidence type="ECO:0000256" key="5">
    <source>
        <dbReference type="ARBA" id="ARBA00022833"/>
    </source>
</evidence>
<evidence type="ECO:0008006" key="12">
    <source>
        <dbReference type="Google" id="ProtNLM"/>
    </source>
</evidence>
<dbReference type="PROSITE" id="PS00463">
    <property type="entry name" value="ZN2_CY6_FUNGAL_1"/>
    <property type="match status" value="1"/>
</dbReference>
<evidence type="ECO:0000259" key="8">
    <source>
        <dbReference type="PROSITE" id="PS50048"/>
    </source>
</evidence>
<evidence type="ECO:0000256" key="3">
    <source>
        <dbReference type="ARBA" id="ARBA00022737"/>
    </source>
</evidence>
<dbReference type="CDD" id="cd00067">
    <property type="entry name" value="GAL4"/>
    <property type="match status" value="1"/>
</dbReference>